<dbReference type="OrthoDB" id="3197626at2759"/>
<evidence type="ECO:0000256" key="2">
    <source>
        <dbReference type="SAM" id="Phobius"/>
    </source>
</evidence>
<keyword evidence="2" id="KW-1133">Transmembrane helix</keyword>
<evidence type="ECO:0000313" key="4">
    <source>
        <dbReference type="Proteomes" id="UP000053257"/>
    </source>
</evidence>
<feature type="transmembrane region" description="Helical" evidence="2">
    <location>
        <begin position="118"/>
        <end position="138"/>
    </location>
</feature>
<accession>A0A0C3PW09</accession>
<evidence type="ECO:0008006" key="5">
    <source>
        <dbReference type="Google" id="ProtNLM"/>
    </source>
</evidence>
<keyword evidence="4" id="KW-1185">Reference proteome</keyword>
<evidence type="ECO:0000256" key="1">
    <source>
        <dbReference type="SAM" id="MobiDB-lite"/>
    </source>
</evidence>
<organism evidence="3 4">
    <name type="scientific">Phlebiopsis gigantea (strain 11061_1 CR5-6)</name>
    <name type="common">White-rot fungus</name>
    <name type="synonym">Peniophora gigantea</name>
    <dbReference type="NCBI Taxonomy" id="745531"/>
    <lineage>
        <taxon>Eukaryota</taxon>
        <taxon>Fungi</taxon>
        <taxon>Dikarya</taxon>
        <taxon>Basidiomycota</taxon>
        <taxon>Agaricomycotina</taxon>
        <taxon>Agaricomycetes</taxon>
        <taxon>Polyporales</taxon>
        <taxon>Phanerochaetaceae</taxon>
        <taxon>Phlebiopsis</taxon>
    </lineage>
</organism>
<feature type="region of interest" description="Disordered" evidence="1">
    <location>
        <begin position="308"/>
        <end position="344"/>
    </location>
</feature>
<reference evidence="3 4" key="1">
    <citation type="journal article" date="2014" name="PLoS Genet.">
        <title>Analysis of the Phlebiopsis gigantea genome, transcriptome and secretome provides insight into its pioneer colonization strategies of wood.</title>
        <authorList>
            <person name="Hori C."/>
            <person name="Ishida T."/>
            <person name="Igarashi K."/>
            <person name="Samejima M."/>
            <person name="Suzuki H."/>
            <person name="Master E."/>
            <person name="Ferreira P."/>
            <person name="Ruiz-Duenas F.J."/>
            <person name="Held B."/>
            <person name="Canessa P."/>
            <person name="Larrondo L.F."/>
            <person name="Schmoll M."/>
            <person name="Druzhinina I.S."/>
            <person name="Kubicek C.P."/>
            <person name="Gaskell J.A."/>
            <person name="Kersten P."/>
            <person name="St John F."/>
            <person name="Glasner J."/>
            <person name="Sabat G."/>
            <person name="Splinter BonDurant S."/>
            <person name="Syed K."/>
            <person name="Yadav J."/>
            <person name="Mgbeahuruike A.C."/>
            <person name="Kovalchuk A."/>
            <person name="Asiegbu F.O."/>
            <person name="Lackner G."/>
            <person name="Hoffmeister D."/>
            <person name="Rencoret J."/>
            <person name="Gutierrez A."/>
            <person name="Sun H."/>
            <person name="Lindquist E."/>
            <person name="Barry K."/>
            <person name="Riley R."/>
            <person name="Grigoriev I.V."/>
            <person name="Henrissat B."/>
            <person name="Kues U."/>
            <person name="Berka R.M."/>
            <person name="Martinez A.T."/>
            <person name="Covert S.F."/>
            <person name="Blanchette R.A."/>
            <person name="Cullen D."/>
        </authorList>
    </citation>
    <scope>NUCLEOTIDE SEQUENCE [LARGE SCALE GENOMIC DNA]</scope>
    <source>
        <strain evidence="3 4">11061_1 CR5-6</strain>
    </source>
</reference>
<dbReference type="HOGENOM" id="CLU_059054_1_1_1"/>
<sequence>MVNWQSPAEIVKDGEAFDRLMHALLGLYIWEFVTSLDFDWDFVVGRKRFRWPMIFYFANRYFLLFALIGIAIALNVTTPVNCQALYTYNQVFGNAAIGLASINLSLRTIAVWSQSRALIAILVLVIMGHWSLLLHGILLKAEWVPGTGCVIVNTDNTMLAATFIYSMCFDFTVLVLTAWKLVLPTKRAERSRLVNLIFGDGLIFFFIAFLANLIATIFMLLNLNAVMSIIANVPAAIASSIVACRAVRRLTNYTSQGAEVFNSTSASTLAFNRTRRSRLGPSVSLSEKKLGGVHVQMETFASVADDVPSDKAYSPYDNSSKTLTPVDSGDTLDPETQDGKTDFFKRSNAEYYTAA</sequence>
<evidence type="ECO:0000313" key="3">
    <source>
        <dbReference type="EMBL" id="KIP12128.1"/>
    </source>
</evidence>
<dbReference type="AlphaFoldDB" id="A0A0C3PW09"/>
<gene>
    <name evidence="3" type="ORF">PHLGIDRAFT_98492</name>
</gene>
<feature type="transmembrane region" description="Helical" evidence="2">
    <location>
        <begin position="158"/>
        <end position="181"/>
    </location>
</feature>
<keyword evidence="2" id="KW-0812">Transmembrane</keyword>
<protein>
    <recommendedName>
        <fullName evidence="5">G-protein coupled receptors family 1 profile domain-containing protein</fullName>
    </recommendedName>
</protein>
<feature type="transmembrane region" description="Helical" evidence="2">
    <location>
        <begin position="193"/>
        <end position="219"/>
    </location>
</feature>
<feature type="transmembrane region" description="Helical" evidence="2">
    <location>
        <begin position="61"/>
        <end position="80"/>
    </location>
</feature>
<keyword evidence="2" id="KW-0472">Membrane</keyword>
<dbReference type="EMBL" id="KN840441">
    <property type="protein sequence ID" value="KIP12128.1"/>
    <property type="molecule type" value="Genomic_DNA"/>
</dbReference>
<feature type="transmembrane region" description="Helical" evidence="2">
    <location>
        <begin position="86"/>
        <end position="106"/>
    </location>
</feature>
<feature type="compositionally biased region" description="Polar residues" evidence="1">
    <location>
        <begin position="316"/>
        <end position="325"/>
    </location>
</feature>
<proteinExistence type="predicted"/>
<dbReference type="Proteomes" id="UP000053257">
    <property type="component" value="Unassembled WGS sequence"/>
</dbReference>
<name>A0A0C3PW09_PHLG1</name>
<dbReference type="STRING" id="745531.A0A0C3PW09"/>
<feature type="transmembrane region" description="Helical" evidence="2">
    <location>
        <begin position="225"/>
        <end position="247"/>
    </location>
</feature>